<keyword evidence="2" id="KW-1185">Reference proteome</keyword>
<dbReference type="PANTHER" id="PTHR43301:SF8">
    <property type="entry name" value="ARABINOSIDASE-RELATED"/>
    <property type="match status" value="1"/>
</dbReference>
<accession>A0A439DEX4</accession>
<dbReference type="InterPro" id="IPR050727">
    <property type="entry name" value="GH43_arabinanases"/>
</dbReference>
<name>A0A439DEX4_9PEZI</name>
<evidence type="ECO:0000313" key="1">
    <source>
        <dbReference type="EMBL" id="RWA12959.1"/>
    </source>
</evidence>
<dbReference type="InterPro" id="IPR023296">
    <property type="entry name" value="Glyco_hydro_beta-prop_sf"/>
</dbReference>
<dbReference type="CDD" id="cd08983">
    <property type="entry name" value="GH43_Bt3655-like"/>
    <property type="match status" value="1"/>
</dbReference>
<dbReference type="EMBL" id="RYZI01000038">
    <property type="protein sequence ID" value="RWA12959.1"/>
    <property type="molecule type" value="Genomic_DNA"/>
</dbReference>
<dbReference type="Gene3D" id="2.115.10.20">
    <property type="entry name" value="Glycosyl hydrolase domain, family 43"/>
    <property type="match status" value="1"/>
</dbReference>
<reference evidence="1 2" key="1">
    <citation type="submission" date="2018-12" db="EMBL/GenBank/DDBJ databases">
        <title>Draft genome sequence of Xylaria grammica IHI A82.</title>
        <authorList>
            <person name="Buettner E."/>
            <person name="Kellner H."/>
        </authorList>
    </citation>
    <scope>NUCLEOTIDE SEQUENCE [LARGE SCALE GENOMIC DNA]</scope>
    <source>
        <strain evidence="1 2">IHI A82</strain>
    </source>
</reference>
<dbReference type="AlphaFoldDB" id="A0A439DEX4"/>
<dbReference type="Proteomes" id="UP000286045">
    <property type="component" value="Unassembled WGS sequence"/>
</dbReference>
<dbReference type="PANTHER" id="PTHR43301">
    <property type="entry name" value="ARABINAN ENDO-1,5-ALPHA-L-ARABINOSIDASE"/>
    <property type="match status" value="1"/>
</dbReference>
<comment type="caution">
    <text evidence="1">The sequence shown here is derived from an EMBL/GenBank/DDBJ whole genome shotgun (WGS) entry which is preliminary data.</text>
</comment>
<evidence type="ECO:0008006" key="3">
    <source>
        <dbReference type="Google" id="ProtNLM"/>
    </source>
</evidence>
<sequence>MDSPDPIKPITPSRIRIDQQRDYLVDCVVPILVTGIRSKPGWATYFGNASTKYANPIDLRDFGLRVEPRADASLVGYLGAFFLGADPYVYLYQSNGNSPTSFKALNGGQPVLKPTKGTGGVRDPAIVQGGGNEAGKKWYIVGTDLNIGKTNWDAAQRTGSKGIFVWDSTDLVNFSNERLVIVEDKTAGMVWAPEAIWDASKNQYLVHWASKFYSASDPNHTGNPSTIRIRYAYTSDFKTFTAPQTYIDYSPTNIIDLNILPLDNEGKNYLRFMKDESVKTVFMEYSTNGLFGTWTRAGGSSGIITSGVEGPAAYHDNTEDSKVHVLLDFYGSDGYRPYESTDPKNNKWAASSRTGFPSNLRHGSILAVNQTLFDALSGRWSSGI</sequence>
<dbReference type="STRING" id="363999.A0A439DEX4"/>
<organism evidence="1 2">
    <name type="scientific">Xylaria grammica</name>
    <dbReference type="NCBI Taxonomy" id="363999"/>
    <lineage>
        <taxon>Eukaryota</taxon>
        <taxon>Fungi</taxon>
        <taxon>Dikarya</taxon>
        <taxon>Ascomycota</taxon>
        <taxon>Pezizomycotina</taxon>
        <taxon>Sordariomycetes</taxon>
        <taxon>Xylariomycetidae</taxon>
        <taxon>Xylariales</taxon>
        <taxon>Xylariaceae</taxon>
        <taxon>Xylaria</taxon>
    </lineage>
</organism>
<dbReference type="SUPFAM" id="SSF75005">
    <property type="entry name" value="Arabinanase/levansucrase/invertase"/>
    <property type="match status" value="1"/>
</dbReference>
<proteinExistence type="predicted"/>
<protein>
    <recommendedName>
        <fullName evidence="3">Glycoside hydrolase family 43 protein</fullName>
    </recommendedName>
</protein>
<gene>
    <name evidence="1" type="ORF">EKO27_g2181</name>
</gene>
<evidence type="ECO:0000313" key="2">
    <source>
        <dbReference type="Proteomes" id="UP000286045"/>
    </source>
</evidence>